<organism evidence="13 14">
    <name type="scientific">Paramuricea clavata</name>
    <name type="common">Red gorgonian</name>
    <name type="synonym">Violescent sea-whip</name>
    <dbReference type="NCBI Taxonomy" id="317549"/>
    <lineage>
        <taxon>Eukaryota</taxon>
        <taxon>Metazoa</taxon>
        <taxon>Cnidaria</taxon>
        <taxon>Anthozoa</taxon>
        <taxon>Octocorallia</taxon>
        <taxon>Malacalcyonacea</taxon>
        <taxon>Plexauridae</taxon>
        <taxon>Paramuricea</taxon>
    </lineage>
</organism>
<proteinExistence type="inferred from homology"/>
<evidence type="ECO:0000256" key="7">
    <source>
        <dbReference type="ARBA" id="ARBA00023054"/>
    </source>
</evidence>
<evidence type="ECO:0000256" key="10">
    <source>
        <dbReference type="ARBA" id="ARBA00023242"/>
    </source>
</evidence>
<evidence type="ECO:0000256" key="1">
    <source>
        <dbReference type="ARBA" id="ARBA00004642"/>
    </source>
</evidence>
<keyword evidence="3" id="KW-0479">Metal-binding</keyword>
<evidence type="ECO:0000256" key="11">
    <source>
        <dbReference type="ARBA" id="ARBA00023306"/>
    </source>
</evidence>
<feature type="region of interest" description="Disordered" evidence="12">
    <location>
        <begin position="438"/>
        <end position="468"/>
    </location>
</feature>
<keyword evidence="10" id="KW-0539">Nucleus</keyword>
<dbReference type="GO" id="GO:0005654">
    <property type="term" value="C:nucleoplasm"/>
    <property type="evidence" value="ECO:0007669"/>
    <property type="project" value="UniProtKB-SubCell"/>
</dbReference>
<accession>A0A7D9HU23</accession>
<name>A0A7D9HU23_PARCT</name>
<evidence type="ECO:0000256" key="9">
    <source>
        <dbReference type="ARBA" id="ARBA00023163"/>
    </source>
</evidence>
<protein>
    <submittedName>
        <fullName evidence="13">THAP domain-containing 2-like</fullName>
    </submittedName>
</protein>
<dbReference type="GO" id="GO:0008270">
    <property type="term" value="F:zinc ion binding"/>
    <property type="evidence" value="ECO:0007669"/>
    <property type="project" value="UniProtKB-KW"/>
</dbReference>
<evidence type="ECO:0000256" key="2">
    <source>
        <dbReference type="ARBA" id="ARBA00006177"/>
    </source>
</evidence>
<dbReference type="InterPro" id="IPR038441">
    <property type="entry name" value="THAP_Znf_sf"/>
</dbReference>
<dbReference type="SMART" id="SM00692">
    <property type="entry name" value="DM3"/>
    <property type="match status" value="1"/>
</dbReference>
<dbReference type="PANTHER" id="PTHR46600">
    <property type="entry name" value="THAP DOMAIN-CONTAINING"/>
    <property type="match status" value="1"/>
</dbReference>
<keyword evidence="11" id="KW-0131">Cell cycle</keyword>
<keyword evidence="14" id="KW-1185">Reference proteome</keyword>
<feature type="compositionally biased region" description="Basic and acidic residues" evidence="12">
    <location>
        <begin position="445"/>
        <end position="458"/>
    </location>
</feature>
<reference evidence="13" key="1">
    <citation type="submission" date="2020-04" db="EMBL/GenBank/DDBJ databases">
        <authorList>
            <person name="Alioto T."/>
            <person name="Alioto T."/>
            <person name="Gomez Garrido J."/>
        </authorList>
    </citation>
    <scope>NUCLEOTIDE SEQUENCE</scope>
    <source>
        <strain evidence="13">A484AB</strain>
    </source>
</reference>
<keyword evidence="5" id="KW-0862">Zinc</keyword>
<evidence type="ECO:0000313" key="13">
    <source>
        <dbReference type="EMBL" id="CAB3992835.1"/>
    </source>
</evidence>
<dbReference type="InterPro" id="IPR026516">
    <property type="entry name" value="THAP1/10"/>
</dbReference>
<dbReference type="Pfam" id="PF05485">
    <property type="entry name" value="THAP"/>
    <property type="match status" value="1"/>
</dbReference>
<evidence type="ECO:0000256" key="8">
    <source>
        <dbReference type="ARBA" id="ARBA00023125"/>
    </source>
</evidence>
<evidence type="ECO:0000256" key="6">
    <source>
        <dbReference type="ARBA" id="ARBA00023015"/>
    </source>
</evidence>
<dbReference type="OrthoDB" id="5982876at2759"/>
<evidence type="ECO:0000256" key="3">
    <source>
        <dbReference type="ARBA" id="ARBA00022723"/>
    </source>
</evidence>
<keyword evidence="9" id="KW-0804">Transcription</keyword>
<comment type="subcellular location">
    <subcellularLocation>
        <location evidence="1">Nucleus</location>
        <location evidence="1">Nucleoplasm</location>
    </subcellularLocation>
</comment>
<dbReference type="EMBL" id="CACRXK020002133">
    <property type="protein sequence ID" value="CAB3992835.1"/>
    <property type="molecule type" value="Genomic_DNA"/>
</dbReference>
<keyword evidence="4" id="KW-0863">Zinc-finger</keyword>
<sequence>MADKSAQGSVQTTKEKKYLGKYCVAGGPNKSSCKNNSLTAGISMHEFPKKDSSLRKLWIQFVQRHRQDWQPSVYSCLCSAHFEASCFHNRIDINLEGTSTTRTKRLLDRSLAVPTIDTVSSVRTSDAISSRERRQVLRHVQREWQTPRQTPSPNLNVEAIHDIHIVDQTPSTPCPSLIYEQATSSLTTVESSIVTPISSELLTSSKEQCKKLRDSLRKGKVARRKPKLKVQQLEKTNKSLVNKVKRQTVMIDQVVNDLHTDESDDDDGEDIEGDWEPTNDDDDGDDEVPANEESRNVIRVNASTTSVDEPKFIVFYQSLLALFSLFCFNCKAEKPEVRMEQNGTMVTVEQQCSNCYAKPFRWRSQPFILGRYPAGNVLLSFATLMAGASISKEDLTKVRNKYLAKVPAALNTQFADRKSKIEAVQEHGKRKKQVVELHPSAQEQETLKRKLEEAEAARQADPPAKKQRCCRKCKSPMLGHPRGHCMNQAEDN</sequence>
<feature type="region of interest" description="Disordered" evidence="12">
    <location>
        <begin position="256"/>
        <end position="293"/>
    </location>
</feature>
<dbReference type="SMART" id="SM00980">
    <property type="entry name" value="THAP"/>
    <property type="match status" value="1"/>
</dbReference>
<dbReference type="PROSITE" id="PS50950">
    <property type="entry name" value="ZF_THAP"/>
    <property type="match status" value="1"/>
</dbReference>
<evidence type="ECO:0000256" key="12">
    <source>
        <dbReference type="SAM" id="MobiDB-lite"/>
    </source>
</evidence>
<dbReference type="SUPFAM" id="SSF57716">
    <property type="entry name" value="Glucocorticoid receptor-like (DNA-binding domain)"/>
    <property type="match status" value="1"/>
</dbReference>
<dbReference type="PANTHER" id="PTHR46600:SF1">
    <property type="entry name" value="THAP DOMAIN-CONTAINING PROTEIN 1"/>
    <property type="match status" value="1"/>
</dbReference>
<feature type="compositionally biased region" description="Acidic residues" evidence="12">
    <location>
        <begin position="262"/>
        <end position="290"/>
    </location>
</feature>
<evidence type="ECO:0000256" key="4">
    <source>
        <dbReference type="ARBA" id="ARBA00022771"/>
    </source>
</evidence>
<comment type="caution">
    <text evidence="13">The sequence shown here is derived from an EMBL/GenBank/DDBJ whole genome shotgun (WGS) entry which is preliminary data.</text>
</comment>
<dbReference type="Gene3D" id="6.20.210.20">
    <property type="entry name" value="THAP domain"/>
    <property type="match status" value="1"/>
</dbReference>
<evidence type="ECO:0000313" key="14">
    <source>
        <dbReference type="Proteomes" id="UP001152795"/>
    </source>
</evidence>
<dbReference type="Proteomes" id="UP001152795">
    <property type="component" value="Unassembled WGS sequence"/>
</dbReference>
<gene>
    <name evidence="13" type="ORF">PACLA_8A045836</name>
</gene>
<keyword evidence="8" id="KW-0238">DNA-binding</keyword>
<keyword evidence="7" id="KW-0175">Coiled coil</keyword>
<comment type="similarity">
    <text evidence="2">Belongs to the THAP1 family.</text>
</comment>
<evidence type="ECO:0000256" key="5">
    <source>
        <dbReference type="ARBA" id="ARBA00022833"/>
    </source>
</evidence>
<dbReference type="AlphaFoldDB" id="A0A7D9HU23"/>
<dbReference type="InterPro" id="IPR006612">
    <property type="entry name" value="THAP_Znf"/>
</dbReference>
<keyword evidence="6" id="KW-0805">Transcription regulation</keyword>
<dbReference type="GO" id="GO:0043565">
    <property type="term" value="F:sequence-specific DNA binding"/>
    <property type="evidence" value="ECO:0007669"/>
    <property type="project" value="InterPro"/>
</dbReference>